<evidence type="ECO:0000259" key="2">
    <source>
        <dbReference type="Pfam" id="PF04784"/>
    </source>
</evidence>
<dbReference type="EMBL" id="JACGWJ010000003">
    <property type="protein sequence ID" value="KAL0430345.1"/>
    <property type="molecule type" value="Genomic_DNA"/>
</dbReference>
<dbReference type="InterPro" id="IPR006869">
    <property type="entry name" value="DUF547"/>
</dbReference>
<accession>A0AAW2VLR9</accession>
<sequence>MSEGLTFFKKTKAHKLQFLLRLQIHWSYSQKRQISSSILRMPITLCCVQTSQSSTESVTRTLFGILAFLVSQKFDLDIGCFREMGFEGFISSKWAGLVRHKRSKSFPDGRVPEEDKLDLSTEAATPHKLVTDMRHLNGCGDGKKKQSSHADIRNSLREEIMQLEKKLQEQVKAFDQRISSLSPSKKDEEFESPLATPSRRCLDFSRSDITIVREKFAPEAETRIMTGSSAEANSPSEEKLIDSVAQHSDSSLSQRSVLVNRTSLPAHASIKAVLRACQSQPSSMMEYAQHSSSHAISLAEHLSTSASDYIPETPNKLSQDMVKCISDIYCMLADTPSENHRLSSPTSSLSSTSAFSPKDQCDLWSPGLRNDSSSDNRLDRPFRVEGLKDFNGVCSRTVEVLRIHKNGQKLSDARYLLQNYRSLISQLKDIDPSKMKNEEKLAFWINVHNALVMHAFLAYGIPRNNMKRMFLLLKAAYNVGGQVVSADVIQNSILGCRMSRPGQWLRLLLASKTKFKANDERQAYATERPEPLLHYALSCGSHSDPVVRIYTPNAVFQELEAAKEDYIRATLGVGKDHKVLLPKLVESYAKDSGLSPAGIMEMMQHILPDSQSKSIDEHDQTEKSHKNIEWVSHNFSFRYLILKDMGK</sequence>
<reference evidence="3" key="1">
    <citation type="submission" date="2020-06" db="EMBL/GenBank/DDBJ databases">
        <authorList>
            <person name="Li T."/>
            <person name="Hu X."/>
            <person name="Zhang T."/>
            <person name="Song X."/>
            <person name="Zhang H."/>
            <person name="Dai N."/>
            <person name="Sheng W."/>
            <person name="Hou X."/>
            <person name="Wei L."/>
        </authorList>
    </citation>
    <scope>NUCLEOTIDE SEQUENCE</scope>
    <source>
        <strain evidence="3">G02</strain>
        <tissue evidence="3">Leaf</tissue>
    </source>
</reference>
<evidence type="ECO:0000256" key="1">
    <source>
        <dbReference type="SAM" id="MobiDB-lite"/>
    </source>
</evidence>
<dbReference type="Pfam" id="PF04784">
    <property type="entry name" value="DUF547"/>
    <property type="match status" value="1"/>
</dbReference>
<feature type="compositionally biased region" description="Low complexity" evidence="1">
    <location>
        <begin position="342"/>
        <end position="357"/>
    </location>
</feature>
<feature type="domain" description="DUF547" evidence="2">
    <location>
        <begin position="433"/>
        <end position="567"/>
    </location>
</feature>
<proteinExistence type="predicted"/>
<organism evidence="3">
    <name type="scientific">Sesamum radiatum</name>
    <name type="common">Black benniseed</name>
    <dbReference type="NCBI Taxonomy" id="300843"/>
    <lineage>
        <taxon>Eukaryota</taxon>
        <taxon>Viridiplantae</taxon>
        <taxon>Streptophyta</taxon>
        <taxon>Embryophyta</taxon>
        <taxon>Tracheophyta</taxon>
        <taxon>Spermatophyta</taxon>
        <taxon>Magnoliopsida</taxon>
        <taxon>eudicotyledons</taxon>
        <taxon>Gunneridae</taxon>
        <taxon>Pentapetalae</taxon>
        <taxon>asterids</taxon>
        <taxon>lamiids</taxon>
        <taxon>Lamiales</taxon>
        <taxon>Pedaliaceae</taxon>
        <taxon>Sesamum</taxon>
    </lineage>
</organism>
<evidence type="ECO:0000313" key="3">
    <source>
        <dbReference type="EMBL" id="KAL0430345.1"/>
    </source>
</evidence>
<dbReference type="PANTHER" id="PTHR23054:SF18">
    <property type="entry name" value="TERNARY COMPLEX FACTOR MIP1, LEUCINE-ZIPPER"/>
    <property type="match status" value="1"/>
</dbReference>
<gene>
    <name evidence="3" type="ORF">Sradi_0660500</name>
</gene>
<dbReference type="AlphaFoldDB" id="A0AAW2VLR9"/>
<dbReference type="PANTHER" id="PTHR23054">
    <property type="entry name" value="TERNARY COMPLEX FACTOR MIP1, LEUCINE-ZIPPER-RELATED"/>
    <property type="match status" value="1"/>
</dbReference>
<reference evidence="3" key="2">
    <citation type="journal article" date="2024" name="Plant">
        <title>Genomic evolution and insights into agronomic trait innovations of Sesamum species.</title>
        <authorList>
            <person name="Miao H."/>
            <person name="Wang L."/>
            <person name="Qu L."/>
            <person name="Liu H."/>
            <person name="Sun Y."/>
            <person name="Le M."/>
            <person name="Wang Q."/>
            <person name="Wei S."/>
            <person name="Zheng Y."/>
            <person name="Lin W."/>
            <person name="Duan Y."/>
            <person name="Cao H."/>
            <person name="Xiong S."/>
            <person name="Wang X."/>
            <person name="Wei L."/>
            <person name="Li C."/>
            <person name="Ma Q."/>
            <person name="Ju M."/>
            <person name="Zhao R."/>
            <person name="Li G."/>
            <person name="Mu C."/>
            <person name="Tian Q."/>
            <person name="Mei H."/>
            <person name="Zhang T."/>
            <person name="Gao T."/>
            <person name="Zhang H."/>
        </authorList>
    </citation>
    <scope>NUCLEOTIDE SEQUENCE</scope>
    <source>
        <strain evidence="3">G02</strain>
    </source>
</reference>
<protein>
    <recommendedName>
        <fullName evidence="2">DUF547 domain-containing protein</fullName>
    </recommendedName>
</protein>
<name>A0AAW2VLR9_SESRA</name>
<comment type="caution">
    <text evidence="3">The sequence shown here is derived from an EMBL/GenBank/DDBJ whole genome shotgun (WGS) entry which is preliminary data.</text>
</comment>
<feature type="region of interest" description="Disordered" evidence="1">
    <location>
        <begin position="339"/>
        <end position="358"/>
    </location>
</feature>